<comment type="pathway">
    <text evidence="2">Lipid metabolism.</text>
</comment>
<evidence type="ECO:0000256" key="2">
    <source>
        <dbReference type="ARBA" id="ARBA00005189"/>
    </source>
</evidence>
<keyword evidence="7" id="KW-0319">Glycerol metabolism</keyword>
<dbReference type="SUPFAM" id="SSF52777">
    <property type="entry name" value="CoA-dependent acyltransferases"/>
    <property type="match status" value="2"/>
</dbReference>
<gene>
    <name evidence="13" type="ORF">ACFSJD_00735</name>
</gene>
<comment type="caution">
    <text evidence="13">The sequence shown here is derived from an EMBL/GenBank/DDBJ whole genome shotgun (WGS) entry which is preliminary data.</text>
</comment>
<evidence type="ECO:0000259" key="11">
    <source>
        <dbReference type="Pfam" id="PF03007"/>
    </source>
</evidence>
<evidence type="ECO:0000256" key="5">
    <source>
        <dbReference type="ARBA" id="ARBA00022516"/>
    </source>
</evidence>
<dbReference type="InterPro" id="IPR004255">
    <property type="entry name" value="O-acyltransferase_WSD1_N"/>
</dbReference>
<dbReference type="PANTHER" id="PTHR31650">
    <property type="entry name" value="O-ACYLTRANSFERASE (WSD1-LIKE) FAMILY PROTEIN"/>
    <property type="match status" value="1"/>
</dbReference>
<dbReference type="Proteomes" id="UP001597114">
    <property type="component" value="Unassembled WGS sequence"/>
</dbReference>
<comment type="similarity">
    <text evidence="3">Belongs to the long-chain O-acyltransferase family.</text>
</comment>
<evidence type="ECO:0000256" key="1">
    <source>
        <dbReference type="ARBA" id="ARBA00004771"/>
    </source>
</evidence>
<dbReference type="InterPro" id="IPR009721">
    <property type="entry name" value="O-acyltransferase_WSD1_C"/>
</dbReference>
<dbReference type="Pfam" id="PF06974">
    <property type="entry name" value="WS_DGAT_C"/>
    <property type="match status" value="1"/>
</dbReference>
<keyword evidence="5" id="KW-0444">Lipid biosynthesis</keyword>
<keyword evidence="14" id="KW-1185">Reference proteome</keyword>
<keyword evidence="9" id="KW-0012">Acyltransferase</keyword>
<protein>
    <recommendedName>
        <fullName evidence="4">diacylglycerol O-acyltransferase</fullName>
        <ecNumber evidence="4">2.3.1.20</ecNumber>
    </recommendedName>
</protein>
<reference evidence="14" key="1">
    <citation type="journal article" date="2019" name="Int. J. Syst. Evol. Microbiol.">
        <title>The Global Catalogue of Microorganisms (GCM) 10K type strain sequencing project: providing services to taxonomists for standard genome sequencing and annotation.</title>
        <authorList>
            <consortium name="The Broad Institute Genomics Platform"/>
            <consortium name="The Broad Institute Genome Sequencing Center for Infectious Disease"/>
            <person name="Wu L."/>
            <person name="Ma J."/>
        </authorList>
    </citation>
    <scope>NUCLEOTIDE SEQUENCE [LARGE SCALE GENOMIC DNA]</scope>
    <source>
        <strain evidence="14">CCM 7043</strain>
    </source>
</reference>
<evidence type="ECO:0000256" key="6">
    <source>
        <dbReference type="ARBA" id="ARBA00022679"/>
    </source>
</evidence>
<evidence type="ECO:0000256" key="10">
    <source>
        <dbReference type="ARBA" id="ARBA00048109"/>
    </source>
</evidence>
<organism evidence="13 14">
    <name type="scientific">Pseudonocardia yunnanensis</name>
    <dbReference type="NCBI Taxonomy" id="58107"/>
    <lineage>
        <taxon>Bacteria</taxon>
        <taxon>Bacillati</taxon>
        <taxon>Actinomycetota</taxon>
        <taxon>Actinomycetes</taxon>
        <taxon>Pseudonocardiales</taxon>
        <taxon>Pseudonocardiaceae</taxon>
        <taxon>Pseudonocardia</taxon>
    </lineage>
</organism>
<feature type="domain" description="O-acyltransferase WSD1 C-terminal" evidence="12">
    <location>
        <begin position="269"/>
        <end position="408"/>
    </location>
</feature>
<dbReference type="Gene3D" id="3.30.559.10">
    <property type="entry name" value="Chloramphenicol acetyltransferase-like domain"/>
    <property type="match status" value="1"/>
</dbReference>
<dbReference type="PANTHER" id="PTHR31650:SF1">
    <property type="entry name" value="WAX ESTER SYNTHASE_DIACYLGLYCEROL ACYLTRANSFERASE 4-RELATED"/>
    <property type="match status" value="1"/>
</dbReference>
<dbReference type="EC" id="2.3.1.20" evidence="4"/>
<name>A0ABW4EK35_9PSEU</name>
<sequence length="433" mass="46731">MTAPLTAEDRAILELEGPTVVGHTCKVITLGPGAPTAAALHAAVSRRLAGAPRLAWRLSGPSTEPEWCVDPSFDVREHISETRSTAELDSVALRAEVARLFEQHLDRRRPLWRMDLLGPLMGGGTALVWRLHHALADGTTAMRLARSVLWDRRPGQPAVRTSPPVTHAADDVRRRHHLAGLIEREFLPSLRRSPFDLPIGPDREIALAETALSQLRTAARSLAGATVNDAVLAVLAGALRTWMLHRHGPIHRVRVKVPVSLQNESEPAGNRDSFFCVGLPLDVPEPVARLRAVRRETALRKSRHDAQEMAEWLDKLGRASPRLRRWCSELQAAPRSFALNVSNVPGPRQDVSVLGADVEAIHSIAEVGERHALRVAVVSVGDRLCFGLCGDRGVIVDLDVLAGAIDDEAAALVAAAGGTGTGTARQGRAGVGR</sequence>
<dbReference type="InterPro" id="IPR045034">
    <property type="entry name" value="O-acyltransferase_WSD1-like"/>
</dbReference>
<comment type="pathway">
    <text evidence="1">Glycerolipid metabolism; triacylglycerol biosynthesis.</text>
</comment>
<comment type="catalytic activity">
    <reaction evidence="10">
        <text>an acyl-CoA + a 1,2-diacyl-sn-glycerol = a triacyl-sn-glycerol + CoA</text>
        <dbReference type="Rhea" id="RHEA:10868"/>
        <dbReference type="ChEBI" id="CHEBI:17815"/>
        <dbReference type="ChEBI" id="CHEBI:57287"/>
        <dbReference type="ChEBI" id="CHEBI:58342"/>
        <dbReference type="ChEBI" id="CHEBI:64615"/>
        <dbReference type="EC" id="2.3.1.20"/>
    </reaction>
</comment>
<evidence type="ECO:0000256" key="7">
    <source>
        <dbReference type="ARBA" id="ARBA00022798"/>
    </source>
</evidence>
<evidence type="ECO:0000259" key="12">
    <source>
        <dbReference type="Pfam" id="PF06974"/>
    </source>
</evidence>
<feature type="domain" description="O-acyltransferase WSD1-like N-terminal" evidence="11">
    <location>
        <begin position="5"/>
        <end position="176"/>
    </location>
</feature>
<evidence type="ECO:0000256" key="9">
    <source>
        <dbReference type="ARBA" id="ARBA00023315"/>
    </source>
</evidence>
<evidence type="ECO:0000256" key="8">
    <source>
        <dbReference type="ARBA" id="ARBA00023098"/>
    </source>
</evidence>
<dbReference type="InterPro" id="IPR023213">
    <property type="entry name" value="CAT-like_dom_sf"/>
</dbReference>
<evidence type="ECO:0000256" key="4">
    <source>
        <dbReference type="ARBA" id="ARBA00013244"/>
    </source>
</evidence>
<accession>A0ABW4EK35</accession>
<proteinExistence type="inferred from homology"/>
<dbReference type="EMBL" id="JBHUCO010000001">
    <property type="protein sequence ID" value="MFD1515989.1"/>
    <property type="molecule type" value="Genomic_DNA"/>
</dbReference>
<evidence type="ECO:0000256" key="3">
    <source>
        <dbReference type="ARBA" id="ARBA00009587"/>
    </source>
</evidence>
<evidence type="ECO:0000313" key="13">
    <source>
        <dbReference type="EMBL" id="MFD1515989.1"/>
    </source>
</evidence>
<keyword evidence="6" id="KW-0808">Transferase</keyword>
<evidence type="ECO:0000313" key="14">
    <source>
        <dbReference type="Proteomes" id="UP001597114"/>
    </source>
</evidence>
<keyword evidence="8" id="KW-0443">Lipid metabolism</keyword>
<dbReference type="Pfam" id="PF03007">
    <property type="entry name" value="WS_DGAT_cat"/>
    <property type="match status" value="1"/>
</dbReference>
<dbReference type="RefSeq" id="WP_344724733.1">
    <property type="nucleotide sequence ID" value="NZ_BAAAUS010000027.1"/>
</dbReference>